<keyword evidence="4" id="KW-1185">Reference proteome</keyword>
<protein>
    <submittedName>
        <fullName evidence="3">Putative secreted protein</fullName>
    </submittedName>
</protein>
<dbReference type="AlphaFoldDB" id="M5U2R4"/>
<feature type="signal peptide" evidence="2">
    <location>
        <begin position="1"/>
        <end position="29"/>
    </location>
</feature>
<dbReference type="Gene3D" id="1.25.40.10">
    <property type="entry name" value="Tetratricopeptide repeat domain"/>
    <property type="match status" value="1"/>
</dbReference>
<dbReference type="InterPro" id="IPR011990">
    <property type="entry name" value="TPR-like_helical_dom_sf"/>
</dbReference>
<feature type="region of interest" description="Disordered" evidence="1">
    <location>
        <begin position="150"/>
        <end position="253"/>
    </location>
</feature>
<feature type="chain" id="PRO_5004072826" evidence="2">
    <location>
        <begin position="30"/>
        <end position="253"/>
    </location>
</feature>
<dbReference type="SUPFAM" id="SSF48452">
    <property type="entry name" value="TPR-like"/>
    <property type="match status" value="1"/>
</dbReference>
<evidence type="ECO:0000256" key="2">
    <source>
        <dbReference type="SAM" id="SignalP"/>
    </source>
</evidence>
<dbReference type="PATRIC" id="fig|1263870.3.peg.3170"/>
<evidence type="ECO:0000313" key="4">
    <source>
        <dbReference type="Proteomes" id="UP000011885"/>
    </source>
</evidence>
<dbReference type="OrthoDB" id="292244at2"/>
<name>M5U2R4_9BACT</name>
<feature type="compositionally biased region" description="Low complexity" evidence="1">
    <location>
        <begin position="216"/>
        <end position="238"/>
    </location>
</feature>
<evidence type="ECO:0000313" key="3">
    <source>
        <dbReference type="EMBL" id="EMI55574.1"/>
    </source>
</evidence>
<keyword evidence="2" id="KW-0732">Signal</keyword>
<organism evidence="3 4">
    <name type="scientific">Rhodopirellula sallentina SM41</name>
    <dbReference type="NCBI Taxonomy" id="1263870"/>
    <lineage>
        <taxon>Bacteria</taxon>
        <taxon>Pseudomonadati</taxon>
        <taxon>Planctomycetota</taxon>
        <taxon>Planctomycetia</taxon>
        <taxon>Pirellulales</taxon>
        <taxon>Pirellulaceae</taxon>
        <taxon>Rhodopirellula</taxon>
    </lineage>
</organism>
<gene>
    <name evidence="3" type="ORF">RSSM_02981</name>
</gene>
<dbReference type="RefSeq" id="WP_008679531.1">
    <property type="nucleotide sequence ID" value="NZ_ANOH01000208.1"/>
</dbReference>
<sequence length="253" mass="26055">MKLRFNLVSNLVFALVAIAAGTAAQTSHAQSAVLSEIYGRGVHAYHAGQYNKASEWLSMAINNGFQDPRAYYFRGLAAAASGRGFESKADFQQGAEIEARGAFGNSVGRSLARVQGSTRMELELIRETARLNALALGLARSQARYGELGVPADGAAPNPPAAAPRRSVTPPAAPPADDPFADDMGQDPIVESPDVLEGAMDSAITGEDAGPATSEPADGGNPFDAPADDPFAAPADDPFGGGGGAMDDPFSGF</sequence>
<comment type="caution">
    <text evidence="3">The sequence shown here is derived from an EMBL/GenBank/DDBJ whole genome shotgun (WGS) entry which is preliminary data.</text>
</comment>
<dbReference type="Proteomes" id="UP000011885">
    <property type="component" value="Unassembled WGS sequence"/>
</dbReference>
<reference evidence="3 4" key="1">
    <citation type="journal article" date="2013" name="Mar. Genomics">
        <title>Expression of sulfatases in Rhodopirellula baltica and the diversity of sulfatases in the genus Rhodopirellula.</title>
        <authorList>
            <person name="Wegner C.E."/>
            <person name="Richter-Heitmann T."/>
            <person name="Klindworth A."/>
            <person name="Klockow C."/>
            <person name="Richter M."/>
            <person name="Achstetter T."/>
            <person name="Glockner F.O."/>
            <person name="Harder J."/>
        </authorList>
    </citation>
    <scope>NUCLEOTIDE SEQUENCE [LARGE SCALE GENOMIC DNA]</scope>
    <source>
        <strain evidence="3 4">SM41</strain>
    </source>
</reference>
<accession>M5U2R4</accession>
<evidence type="ECO:0000256" key="1">
    <source>
        <dbReference type="SAM" id="MobiDB-lite"/>
    </source>
</evidence>
<proteinExistence type="predicted"/>
<dbReference type="EMBL" id="ANOH01000208">
    <property type="protein sequence ID" value="EMI55574.1"/>
    <property type="molecule type" value="Genomic_DNA"/>
</dbReference>